<name>A0A6J7URP5_9ZZZZ</name>
<keyword evidence="1" id="KW-1133">Transmembrane helix</keyword>
<dbReference type="EMBL" id="CAFBQW010000210">
    <property type="protein sequence ID" value="CAB5068623.1"/>
    <property type="molecule type" value="Genomic_DNA"/>
</dbReference>
<evidence type="ECO:0000256" key="1">
    <source>
        <dbReference type="SAM" id="Phobius"/>
    </source>
</evidence>
<dbReference type="AlphaFoldDB" id="A0A6J7URP5"/>
<reference evidence="2" key="1">
    <citation type="submission" date="2020-05" db="EMBL/GenBank/DDBJ databases">
        <authorList>
            <person name="Chiriac C."/>
            <person name="Salcher M."/>
            <person name="Ghai R."/>
            <person name="Kavagutti S V."/>
        </authorList>
    </citation>
    <scope>NUCLEOTIDE SEQUENCE</scope>
</reference>
<sequence length="62" mass="6732">MADNVVDFSSAESNDGGSHLLLRLLIILGLAAAAAVAGRQWAMSKTDTEFEQRLRAADERRD</sequence>
<protein>
    <submittedName>
        <fullName evidence="2">Unannotated protein</fullName>
    </submittedName>
</protein>
<accession>A0A6J7URP5</accession>
<gene>
    <name evidence="2" type="ORF">UFOPK4354_01568</name>
</gene>
<organism evidence="2">
    <name type="scientific">freshwater metagenome</name>
    <dbReference type="NCBI Taxonomy" id="449393"/>
    <lineage>
        <taxon>unclassified sequences</taxon>
        <taxon>metagenomes</taxon>
        <taxon>ecological metagenomes</taxon>
    </lineage>
</organism>
<feature type="transmembrane region" description="Helical" evidence="1">
    <location>
        <begin position="20"/>
        <end position="38"/>
    </location>
</feature>
<evidence type="ECO:0000313" key="2">
    <source>
        <dbReference type="EMBL" id="CAB5068623.1"/>
    </source>
</evidence>
<keyword evidence="1" id="KW-0472">Membrane</keyword>
<proteinExistence type="predicted"/>
<keyword evidence="1" id="KW-0812">Transmembrane</keyword>